<gene>
    <name evidence="2" type="ORF">H8M03_01185</name>
</gene>
<feature type="signal peptide" evidence="1">
    <location>
        <begin position="1"/>
        <end position="18"/>
    </location>
</feature>
<dbReference type="Proteomes" id="UP000515861">
    <property type="component" value="Chromosome"/>
</dbReference>
<dbReference type="PROSITE" id="PS51257">
    <property type="entry name" value="PROKAR_LIPOPROTEIN"/>
    <property type="match status" value="1"/>
</dbReference>
<evidence type="ECO:0000256" key="1">
    <source>
        <dbReference type="SAM" id="SignalP"/>
    </source>
</evidence>
<feature type="chain" id="PRO_5028964963" evidence="1">
    <location>
        <begin position="19"/>
        <end position="218"/>
    </location>
</feature>
<dbReference type="EMBL" id="CP060697">
    <property type="protein sequence ID" value="QNM83008.1"/>
    <property type="molecule type" value="Genomic_DNA"/>
</dbReference>
<sequence length="218" mass="22472">MMRTKLLAVLLASTLAGCATTPAASPDRGVASVNVPVLNRSNYTIDLAALGGVLSPGDVSRLDAWFQSLDLGYGDSIYVDGLSAPAAASQVAELAGRYGMMVLPAAPVTAGLVPSGNVRVVVSRNRAEVAGCPNWSVPSQPNFANRSMSNFGCGVNSNLAMQVANPEDLVHGREGSASVDAIAGAKAIAMYRGWPLTGVIDGQTRRPLTTVEQSTKGN</sequence>
<accession>A0A7G9L309</accession>
<dbReference type="KEGG" id="ssau:H8M03_01185"/>
<protein>
    <submittedName>
        <fullName evidence="2">CpaD family pilus assembly protein</fullName>
    </submittedName>
</protein>
<keyword evidence="1" id="KW-0732">Signal</keyword>
<dbReference type="InterPro" id="IPR019027">
    <property type="entry name" value="Pilus_biogenesis_CpaD-related"/>
</dbReference>
<dbReference type="RefSeq" id="WP_187479963.1">
    <property type="nucleotide sequence ID" value="NZ_CP060697.1"/>
</dbReference>
<evidence type="ECO:0000313" key="3">
    <source>
        <dbReference type="Proteomes" id="UP000515861"/>
    </source>
</evidence>
<proteinExistence type="predicted"/>
<keyword evidence="3" id="KW-1185">Reference proteome</keyword>
<organism evidence="2 3">
    <name type="scientific">Sphingomonas sabuli</name>
    <dbReference type="NCBI Taxonomy" id="2764186"/>
    <lineage>
        <taxon>Bacteria</taxon>
        <taxon>Pseudomonadati</taxon>
        <taxon>Pseudomonadota</taxon>
        <taxon>Alphaproteobacteria</taxon>
        <taxon>Sphingomonadales</taxon>
        <taxon>Sphingomonadaceae</taxon>
        <taxon>Sphingomonas</taxon>
    </lineage>
</organism>
<evidence type="ECO:0000313" key="2">
    <source>
        <dbReference type="EMBL" id="QNM83008.1"/>
    </source>
</evidence>
<reference evidence="2 3" key="1">
    <citation type="submission" date="2020-08" db="EMBL/GenBank/DDBJ databases">
        <title>Sphingomonas sp. sand1-3 16S ribosomal RNA gene Genome sequencing and assembly.</title>
        <authorList>
            <person name="Kang M."/>
        </authorList>
    </citation>
    <scope>NUCLEOTIDE SEQUENCE [LARGE SCALE GENOMIC DNA]</scope>
    <source>
        <strain evidence="3">sand1-3</strain>
    </source>
</reference>
<dbReference type="Pfam" id="PF09476">
    <property type="entry name" value="Pilus_CpaD"/>
    <property type="match status" value="1"/>
</dbReference>
<dbReference type="AlphaFoldDB" id="A0A7G9L309"/>
<name>A0A7G9L309_9SPHN</name>